<reference evidence="2 3" key="1">
    <citation type="submission" date="2021-07" db="EMBL/GenBank/DDBJ databases">
        <title>Paenibacillus radiodurans sp. nov., isolated from the southeastern edge of Tengger Desert.</title>
        <authorList>
            <person name="Zhang G."/>
        </authorList>
    </citation>
    <scope>NUCLEOTIDE SEQUENCE [LARGE SCALE GENOMIC DNA]</scope>
    <source>
        <strain evidence="2 3">CCM 7311</strain>
    </source>
</reference>
<protein>
    <submittedName>
        <fullName evidence="2">GTP-binding protein</fullName>
    </submittedName>
</protein>
<name>A0ABS7CJ82_9BACL</name>
<dbReference type="SUPFAM" id="SSF54980">
    <property type="entry name" value="EF-G C-terminal domain-like"/>
    <property type="match status" value="1"/>
</dbReference>
<dbReference type="Pfam" id="PF00679">
    <property type="entry name" value="EFG_C"/>
    <property type="match status" value="1"/>
</dbReference>
<evidence type="ECO:0000259" key="1">
    <source>
        <dbReference type="Pfam" id="PF00679"/>
    </source>
</evidence>
<dbReference type="EMBL" id="JAHZIK010002614">
    <property type="protein sequence ID" value="MBW7461002.1"/>
    <property type="molecule type" value="Genomic_DNA"/>
</dbReference>
<keyword evidence="3" id="KW-1185">Reference proteome</keyword>
<sequence length="75" mass="8490">RQERMEIEGLLPVATTLDFPARLGSLTRGRGTLSTFFHGYRDCPPDVHVERVRRGVNPLDQPKYILAARNALTQN</sequence>
<feature type="non-terminal residue" evidence="2">
    <location>
        <position position="1"/>
    </location>
</feature>
<dbReference type="InterPro" id="IPR000640">
    <property type="entry name" value="EFG_V-like"/>
</dbReference>
<proteinExistence type="predicted"/>
<evidence type="ECO:0000313" key="2">
    <source>
        <dbReference type="EMBL" id="MBW7461002.1"/>
    </source>
</evidence>
<comment type="caution">
    <text evidence="2">The sequence shown here is derived from an EMBL/GenBank/DDBJ whole genome shotgun (WGS) entry which is preliminary data.</text>
</comment>
<evidence type="ECO:0000313" key="3">
    <source>
        <dbReference type="Proteomes" id="UP001519887"/>
    </source>
</evidence>
<dbReference type="Gene3D" id="3.30.70.240">
    <property type="match status" value="1"/>
</dbReference>
<dbReference type="InterPro" id="IPR035647">
    <property type="entry name" value="EFG_III/V"/>
</dbReference>
<gene>
    <name evidence="2" type="ORF">K0U00_43795</name>
</gene>
<feature type="domain" description="Elongation factor EFG" evidence="1">
    <location>
        <begin position="2"/>
        <end position="47"/>
    </location>
</feature>
<organism evidence="2 3">
    <name type="scientific">Paenibacillus sepulcri</name>
    <dbReference type="NCBI Taxonomy" id="359917"/>
    <lineage>
        <taxon>Bacteria</taxon>
        <taxon>Bacillati</taxon>
        <taxon>Bacillota</taxon>
        <taxon>Bacilli</taxon>
        <taxon>Bacillales</taxon>
        <taxon>Paenibacillaceae</taxon>
        <taxon>Paenibacillus</taxon>
    </lineage>
</organism>
<accession>A0ABS7CJ82</accession>
<dbReference type="Proteomes" id="UP001519887">
    <property type="component" value="Unassembled WGS sequence"/>
</dbReference>